<dbReference type="InterPro" id="IPR050345">
    <property type="entry name" value="Aliph_Amidase/BUP"/>
</dbReference>
<dbReference type="AlphaFoldDB" id="A0A8K0SWM5"/>
<dbReference type="OrthoDB" id="412018at2759"/>
<protein>
    <submittedName>
        <fullName evidence="3">Carbon-nitrogen hydrolase</fullName>
    </submittedName>
</protein>
<evidence type="ECO:0000259" key="2">
    <source>
        <dbReference type="PROSITE" id="PS50263"/>
    </source>
</evidence>
<dbReference type="InterPro" id="IPR036526">
    <property type="entry name" value="C-N_Hydrolase_sf"/>
</dbReference>
<dbReference type="SUPFAM" id="SSF56317">
    <property type="entry name" value="Carbon-nitrogen hydrolase"/>
    <property type="match status" value="1"/>
</dbReference>
<keyword evidence="1 3" id="KW-0378">Hydrolase</keyword>
<dbReference type="Pfam" id="PF00795">
    <property type="entry name" value="CN_hydrolase"/>
    <property type="match status" value="1"/>
</dbReference>
<evidence type="ECO:0000313" key="3">
    <source>
        <dbReference type="EMBL" id="KAH7322454.1"/>
    </source>
</evidence>
<dbReference type="InterPro" id="IPR003010">
    <property type="entry name" value="C-N_Hydrolase"/>
</dbReference>
<dbReference type="PANTHER" id="PTHR43674:SF12">
    <property type="entry name" value="NITRILASE C965.09-RELATED"/>
    <property type="match status" value="1"/>
</dbReference>
<keyword evidence="4" id="KW-1185">Reference proteome</keyword>
<name>A0A8K0SWM5_9HYPO</name>
<dbReference type="GO" id="GO:0016811">
    <property type="term" value="F:hydrolase activity, acting on carbon-nitrogen (but not peptide) bonds, in linear amides"/>
    <property type="evidence" value="ECO:0007669"/>
    <property type="project" value="TreeGrafter"/>
</dbReference>
<proteinExistence type="predicted"/>
<organism evidence="3 4">
    <name type="scientific">Stachybotrys elegans</name>
    <dbReference type="NCBI Taxonomy" id="80388"/>
    <lineage>
        <taxon>Eukaryota</taxon>
        <taxon>Fungi</taxon>
        <taxon>Dikarya</taxon>
        <taxon>Ascomycota</taxon>
        <taxon>Pezizomycotina</taxon>
        <taxon>Sordariomycetes</taxon>
        <taxon>Hypocreomycetidae</taxon>
        <taxon>Hypocreales</taxon>
        <taxon>Stachybotryaceae</taxon>
        <taxon>Stachybotrys</taxon>
    </lineage>
</organism>
<reference evidence="3" key="1">
    <citation type="journal article" date="2021" name="Nat. Commun.">
        <title>Genetic determinants of endophytism in the Arabidopsis root mycobiome.</title>
        <authorList>
            <person name="Mesny F."/>
            <person name="Miyauchi S."/>
            <person name="Thiergart T."/>
            <person name="Pickel B."/>
            <person name="Atanasova L."/>
            <person name="Karlsson M."/>
            <person name="Huettel B."/>
            <person name="Barry K.W."/>
            <person name="Haridas S."/>
            <person name="Chen C."/>
            <person name="Bauer D."/>
            <person name="Andreopoulos W."/>
            <person name="Pangilinan J."/>
            <person name="LaButti K."/>
            <person name="Riley R."/>
            <person name="Lipzen A."/>
            <person name="Clum A."/>
            <person name="Drula E."/>
            <person name="Henrissat B."/>
            <person name="Kohler A."/>
            <person name="Grigoriev I.V."/>
            <person name="Martin F.M."/>
            <person name="Hacquard S."/>
        </authorList>
    </citation>
    <scope>NUCLEOTIDE SEQUENCE</scope>
    <source>
        <strain evidence="3">MPI-CAGE-CH-0235</strain>
    </source>
</reference>
<feature type="domain" description="CN hydrolase" evidence="2">
    <location>
        <begin position="10"/>
        <end position="322"/>
    </location>
</feature>
<dbReference type="PROSITE" id="PS50263">
    <property type="entry name" value="CN_HYDROLASE"/>
    <property type="match status" value="1"/>
</dbReference>
<accession>A0A8K0SWM5</accession>
<comment type="caution">
    <text evidence="3">The sequence shown here is derived from an EMBL/GenBank/DDBJ whole genome shotgun (WGS) entry which is preliminary data.</text>
</comment>
<sequence length="361" mass="40428">MNSTPSKRQLVVAAAQLGPIQSLTTPRSEVLDRMVRLLREAATKNVNLVVFPELAFTTFFPSYIIDSEEELSRFFEPTSSTDPYAMITTPNIRPLIEEANKLKIDISFGFGERWTDGDGVVTDYNTAVYYSASKQECIAKYRKIHLPGRYEPDTRPGVTQQLEKRYFKPGNFGFQAFRVPGLLHGALKADQNNSASDPKDSNGRGDPIMGMLICNDRRWAEGWRSYGLQGVELVLEGYNTTAFAPQYDGANEEQEQEALFHHRLSCQAGSYQNACFSIHAAKAGTEDHGSLIAGSSIIDPNGHIIIESTTKEDELICATIDLEKCKKGKDRVFDFEKHRRPEHYSRLVEQVGVQEPPLLSP</sequence>
<dbReference type="PANTHER" id="PTHR43674">
    <property type="entry name" value="NITRILASE C965.09-RELATED"/>
    <property type="match status" value="1"/>
</dbReference>
<gene>
    <name evidence="3" type="ORF">B0I35DRAFT_476405</name>
</gene>
<dbReference type="EMBL" id="JAGPNK010000004">
    <property type="protein sequence ID" value="KAH7322454.1"/>
    <property type="molecule type" value="Genomic_DNA"/>
</dbReference>
<dbReference type="Proteomes" id="UP000813444">
    <property type="component" value="Unassembled WGS sequence"/>
</dbReference>
<evidence type="ECO:0000256" key="1">
    <source>
        <dbReference type="ARBA" id="ARBA00022801"/>
    </source>
</evidence>
<evidence type="ECO:0000313" key="4">
    <source>
        <dbReference type="Proteomes" id="UP000813444"/>
    </source>
</evidence>
<dbReference type="Gene3D" id="3.60.110.10">
    <property type="entry name" value="Carbon-nitrogen hydrolase"/>
    <property type="match status" value="1"/>
</dbReference>